<dbReference type="HOGENOM" id="CLU_779452_0_0_1"/>
<feature type="region of interest" description="Disordered" evidence="1">
    <location>
        <begin position="333"/>
        <end position="356"/>
    </location>
</feature>
<protein>
    <recommendedName>
        <fullName evidence="4">Glycosyl transferase family 2</fullName>
    </recommendedName>
</protein>
<dbReference type="GeneID" id="17268245"/>
<dbReference type="AlphaFoldDB" id="A0A0D3JGT1"/>
<reference evidence="3" key="1">
    <citation type="journal article" date="2013" name="Nature">
        <title>Pan genome of the phytoplankton Emiliania underpins its global distribution.</title>
        <authorList>
            <person name="Read B.A."/>
            <person name="Kegel J."/>
            <person name="Klute M.J."/>
            <person name="Kuo A."/>
            <person name="Lefebvre S.C."/>
            <person name="Maumus F."/>
            <person name="Mayer C."/>
            <person name="Miller J."/>
            <person name="Monier A."/>
            <person name="Salamov A."/>
            <person name="Young J."/>
            <person name="Aguilar M."/>
            <person name="Claverie J.M."/>
            <person name="Frickenhaus S."/>
            <person name="Gonzalez K."/>
            <person name="Herman E.K."/>
            <person name="Lin Y.C."/>
            <person name="Napier J."/>
            <person name="Ogata H."/>
            <person name="Sarno A.F."/>
            <person name="Shmutz J."/>
            <person name="Schroeder D."/>
            <person name="de Vargas C."/>
            <person name="Verret F."/>
            <person name="von Dassow P."/>
            <person name="Valentin K."/>
            <person name="Van de Peer Y."/>
            <person name="Wheeler G."/>
            <person name="Dacks J.B."/>
            <person name="Delwiche C.F."/>
            <person name="Dyhrman S.T."/>
            <person name="Glockner G."/>
            <person name="John U."/>
            <person name="Richards T."/>
            <person name="Worden A.Z."/>
            <person name="Zhang X."/>
            <person name="Grigoriev I.V."/>
            <person name="Allen A.E."/>
            <person name="Bidle K."/>
            <person name="Borodovsky M."/>
            <person name="Bowler C."/>
            <person name="Brownlee C."/>
            <person name="Cock J.M."/>
            <person name="Elias M."/>
            <person name="Gladyshev V.N."/>
            <person name="Groth M."/>
            <person name="Guda C."/>
            <person name="Hadaegh A."/>
            <person name="Iglesias-Rodriguez M.D."/>
            <person name="Jenkins J."/>
            <person name="Jones B.M."/>
            <person name="Lawson T."/>
            <person name="Leese F."/>
            <person name="Lindquist E."/>
            <person name="Lobanov A."/>
            <person name="Lomsadze A."/>
            <person name="Malik S.B."/>
            <person name="Marsh M.E."/>
            <person name="Mackinder L."/>
            <person name="Mock T."/>
            <person name="Mueller-Roeber B."/>
            <person name="Pagarete A."/>
            <person name="Parker M."/>
            <person name="Probert I."/>
            <person name="Quesneville H."/>
            <person name="Raines C."/>
            <person name="Rensing S.A."/>
            <person name="Riano-Pachon D.M."/>
            <person name="Richier S."/>
            <person name="Rokitta S."/>
            <person name="Shiraiwa Y."/>
            <person name="Soanes D.M."/>
            <person name="van der Giezen M."/>
            <person name="Wahlund T.M."/>
            <person name="Williams B."/>
            <person name="Wilson W."/>
            <person name="Wolfe G."/>
            <person name="Wurch L.L."/>
        </authorList>
    </citation>
    <scope>NUCLEOTIDE SEQUENCE</scope>
</reference>
<keyword evidence="3" id="KW-1185">Reference proteome</keyword>
<evidence type="ECO:0008006" key="4">
    <source>
        <dbReference type="Google" id="ProtNLM"/>
    </source>
</evidence>
<evidence type="ECO:0000313" key="2">
    <source>
        <dbReference type="EnsemblProtists" id="EOD22716"/>
    </source>
</evidence>
<name>A0A0D3JGT1_EMIH1</name>
<dbReference type="KEGG" id="ehx:EMIHUDRAFT_195038"/>
<evidence type="ECO:0000313" key="3">
    <source>
        <dbReference type="Proteomes" id="UP000013827"/>
    </source>
</evidence>
<dbReference type="PaxDb" id="2903-EOD22716"/>
<dbReference type="Proteomes" id="UP000013827">
    <property type="component" value="Unassembled WGS sequence"/>
</dbReference>
<accession>A0A0D3JGT1</accession>
<dbReference type="EnsemblProtists" id="EOD22716">
    <property type="protein sequence ID" value="EOD22716"/>
    <property type="gene ID" value="EMIHUDRAFT_195038"/>
</dbReference>
<dbReference type="RefSeq" id="XP_005775145.1">
    <property type="nucleotide sequence ID" value="XM_005775088.1"/>
</dbReference>
<evidence type="ECO:0000256" key="1">
    <source>
        <dbReference type="SAM" id="MobiDB-lite"/>
    </source>
</evidence>
<sequence length="356" mass="40135">MSATARERILYCIAVYDNSQLIYTRTMLDGARDMCEAGFRLRVVLLTAHPELLTPLDDLKAALSCANRDGALELELAVRPPATKKALTLEHRRLMWDRLDAHDLFIYAEDDIGLTLAHLSAWLSETRRLATRRYMVGFMRYERALLFGPTLNGRGGIAYDAGRLQHGARSERVVWEHAPASLHVLRLGGELYYQPETVHHGMWIANRKQLLSIQSRCHQLMTRPCDVERYSRGRERLFAAGELYSCGASSMVIPVERAASHLVHHLPDKNWYSRSRGRCLWAEESLLSHSRRVVERCKGPAPGACVEQRRYQRLVPGPNRTFDCAAAGLTPVAEYTNGSMPGPHGNPPRPSARRSG</sequence>
<organism evidence="2 3">
    <name type="scientific">Emiliania huxleyi (strain CCMP1516)</name>
    <dbReference type="NCBI Taxonomy" id="280463"/>
    <lineage>
        <taxon>Eukaryota</taxon>
        <taxon>Haptista</taxon>
        <taxon>Haptophyta</taxon>
        <taxon>Prymnesiophyceae</taxon>
        <taxon>Isochrysidales</taxon>
        <taxon>Noelaerhabdaceae</taxon>
        <taxon>Emiliania</taxon>
    </lineage>
</organism>
<dbReference type="eggNOG" id="ENOG502SE92">
    <property type="taxonomic scope" value="Eukaryota"/>
</dbReference>
<proteinExistence type="predicted"/>
<reference evidence="2" key="2">
    <citation type="submission" date="2024-10" db="UniProtKB">
        <authorList>
            <consortium name="EnsemblProtists"/>
        </authorList>
    </citation>
    <scope>IDENTIFICATION</scope>
</reference>